<sequence>MSEFKVHYLVKELMEHLGSSLSPEAFVENLQKNELLTSSSSYNCATQNCVRNLAQKSPNPEFFLAKYDELKAKNTICLRPFLQLLSGISEDKELKDHLERNAKKSSLVLQNAQTTVGTSSGTESKIVDNVTNDDIPVIRSRLQKVRGIASGKKSLTPSEKEYYRKSHHPNYHAPVMPDWTTVRPDMNIDFLTDQNISPFVATLGAIPVCSQESALLEDLLYCLEGAEGEYIVPNAIMGPYDNRTFTISDSIDTSLSEMVKQILPLASHYSLVVRFIQEKSQFEYGQVNHALTAAMSSLIKDYMVLIAQLETAFHKNNLSLHKLWFFIQPTLRTMEILANIANTVNKSGAKGGKVLSLLHEQTSTYVGDSNAQELCLYLTQKACVPYMEILERWIYKGVIFDPYQEFLVVDNEVRDKDEVPHDYCADYWEKRYTIERERIPVFLEKISDVIIRTGKYLNVIRQCGKNVKSPQAEEIVYTIKERQYVDAIEKAYNFASKTLLELLMQENDLMGRLRSVKHYFLLEQGDFIVQFMDSCESELSKNIDDIVPTRLESLLELALRTSAANGDPYKDDMRTQLLPIDRMSQIFKILSIGTDEEK</sequence>
<dbReference type="Gene3D" id="1.20.120.1900">
    <property type="entry name" value="Gamma-tubulin complex, C-terminal domain"/>
    <property type="match status" value="1"/>
</dbReference>
<dbReference type="GO" id="GO:0000278">
    <property type="term" value="P:mitotic cell cycle"/>
    <property type="evidence" value="ECO:0007669"/>
    <property type="project" value="TreeGrafter"/>
</dbReference>
<dbReference type="GO" id="GO:0000930">
    <property type="term" value="C:gamma-tubulin complex"/>
    <property type="evidence" value="ECO:0007669"/>
    <property type="project" value="TreeGrafter"/>
</dbReference>
<organism evidence="8 9">
    <name type="scientific">Diploptera punctata</name>
    <name type="common">Pacific beetle cockroach</name>
    <dbReference type="NCBI Taxonomy" id="6984"/>
    <lineage>
        <taxon>Eukaryota</taxon>
        <taxon>Metazoa</taxon>
        <taxon>Ecdysozoa</taxon>
        <taxon>Arthropoda</taxon>
        <taxon>Hexapoda</taxon>
        <taxon>Insecta</taxon>
        <taxon>Pterygota</taxon>
        <taxon>Neoptera</taxon>
        <taxon>Polyneoptera</taxon>
        <taxon>Dictyoptera</taxon>
        <taxon>Blattodea</taxon>
        <taxon>Blaberoidea</taxon>
        <taxon>Blaberidae</taxon>
        <taxon>Diplopterinae</taxon>
        <taxon>Diploptera</taxon>
    </lineage>
</organism>
<evidence type="ECO:0000256" key="3">
    <source>
        <dbReference type="ARBA" id="ARBA00022701"/>
    </source>
</evidence>
<evidence type="ECO:0000256" key="5">
    <source>
        <dbReference type="RuleBase" id="RU363050"/>
    </source>
</evidence>
<dbReference type="GO" id="GO:0043015">
    <property type="term" value="F:gamma-tubulin binding"/>
    <property type="evidence" value="ECO:0007669"/>
    <property type="project" value="InterPro"/>
</dbReference>
<dbReference type="GO" id="GO:0000922">
    <property type="term" value="C:spindle pole"/>
    <property type="evidence" value="ECO:0007669"/>
    <property type="project" value="InterPro"/>
</dbReference>
<comment type="similarity">
    <text evidence="1 5">Belongs to the TUBGCP family.</text>
</comment>
<keyword evidence="3 5" id="KW-0493">Microtubule</keyword>
<comment type="subcellular location">
    <subcellularLocation>
        <location evidence="5">Cytoplasm</location>
        <location evidence="5">Cytoskeleton</location>
        <location evidence="5">Microtubule organizing center</location>
    </subcellularLocation>
</comment>
<evidence type="ECO:0000256" key="4">
    <source>
        <dbReference type="ARBA" id="ARBA00023212"/>
    </source>
</evidence>
<dbReference type="InterPro" id="IPR040457">
    <property type="entry name" value="GCP_C"/>
</dbReference>
<evidence type="ECO:0000313" key="9">
    <source>
        <dbReference type="Proteomes" id="UP001233999"/>
    </source>
</evidence>
<feature type="domain" description="Gamma tubulin complex component protein N-terminal" evidence="7">
    <location>
        <begin position="216"/>
        <end position="506"/>
    </location>
</feature>
<name>A0AAD8ET28_DIPPU</name>
<keyword evidence="2 5" id="KW-0963">Cytoplasm</keyword>
<feature type="domain" description="Gamma tubulin complex component C-terminal" evidence="6">
    <location>
        <begin position="509"/>
        <end position="587"/>
    </location>
</feature>
<dbReference type="Pfam" id="PF04130">
    <property type="entry name" value="GCP_C_terminal"/>
    <property type="match status" value="1"/>
</dbReference>
<accession>A0AAD8ET28</accession>
<dbReference type="GO" id="GO:0007020">
    <property type="term" value="P:microtubule nucleation"/>
    <property type="evidence" value="ECO:0007669"/>
    <property type="project" value="InterPro"/>
</dbReference>
<evidence type="ECO:0000256" key="1">
    <source>
        <dbReference type="ARBA" id="ARBA00010337"/>
    </source>
</evidence>
<keyword evidence="4 5" id="KW-0206">Cytoskeleton</keyword>
<evidence type="ECO:0000313" key="8">
    <source>
        <dbReference type="EMBL" id="KAJ9601064.1"/>
    </source>
</evidence>
<comment type="caution">
    <text evidence="8">The sequence shown here is derived from an EMBL/GenBank/DDBJ whole genome shotgun (WGS) entry which is preliminary data.</text>
</comment>
<dbReference type="EMBL" id="JASPKZ010000037">
    <property type="protein sequence ID" value="KAJ9601064.1"/>
    <property type="molecule type" value="Genomic_DNA"/>
</dbReference>
<dbReference type="FunFam" id="1.20.120.1900:FF:000037">
    <property type="entry name" value="Gamma-tubulin complex component"/>
    <property type="match status" value="1"/>
</dbReference>
<dbReference type="AlphaFoldDB" id="A0AAD8ET28"/>
<dbReference type="Proteomes" id="UP001233999">
    <property type="component" value="Unassembled WGS sequence"/>
</dbReference>
<evidence type="ECO:0000256" key="2">
    <source>
        <dbReference type="ARBA" id="ARBA00022490"/>
    </source>
</evidence>
<reference evidence="8" key="2">
    <citation type="submission" date="2023-05" db="EMBL/GenBank/DDBJ databases">
        <authorList>
            <person name="Fouks B."/>
        </authorList>
    </citation>
    <scope>NUCLEOTIDE SEQUENCE</scope>
    <source>
        <strain evidence="8">Stay&amp;Tobe</strain>
        <tissue evidence="8">Testes</tissue>
    </source>
</reference>
<dbReference type="PANTHER" id="PTHR19302:SF13">
    <property type="entry name" value="GAMMA-TUBULIN COMPLEX COMPONENT 2"/>
    <property type="match status" value="1"/>
</dbReference>
<keyword evidence="9" id="KW-1185">Reference proteome</keyword>
<dbReference type="InterPro" id="IPR042241">
    <property type="entry name" value="GCP_C_sf"/>
</dbReference>
<gene>
    <name evidence="8" type="ORF">L9F63_000799</name>
</gene>
<dbReference type="GO" id="GO:0031122">
    <property type="term" value="P:cytoplasmic microtubule organization"/>
    <property type="evidence" value="ECO:0007669"/>
    <property type="project" value="TreeGrafter"/>
</dbReference>
<dbReference type="GO" id="GO:0051321">
    <property type="term" value="P:meiotic cell cycle"/>
    <property type="evidence" value="ECO:0007669"/>
    <property type="project" value="TreeGrafter"/>
</dbReference>
<evidence type="ECO:0000259" key="6">
    <source>
        <dbReference type="Pfam" id="PF04130"/>
    </source>
</evidence>
<proteinExistence type="inferred from homology"/>
<protein>
    <recommendedName>
        <fullName evidence="5">Gamma-tubulin complex component</fullName>
    </recommendedName>
</protein>
<dbReference type="GO" id="GO:0051225">
    <property type="term" value="P:spindle assembly"/>
    <property type="evidence" value="ECO:0007669"/>
    <property type="project" value="TreeGrafter"/>
</dbReference>
<evidence type="ECO:0000259" key="7">
    <source>
        <dbReference type="Pfam" id="PF17681"/>
    </source>
</evidence>
<reference evidence="8" key="1">
    <citation type="journal article" date="2023" name="IScience">
        <title>Live-bearing cockroach genome reveals convergent evolutionary mechanisms linked to viviparity in insects and beyond.</title>
        <authorList>
            <person name="Fouks B."/>
            <person name="Harrison M.C."/>
            <person name="Mikhailova A.A."/>
            <person name="Marchal E."/>
            <person name="English S."/>
            <person name="Carruthers M."/>
            <person name="Jennings E.C."/>
            <person name="Chiamaka E.L."/>
            <person name="Frigard R.A."/>
            <person name="Pippel M."/>
            <person name="Attardo G.M."/>
            <person name="Benoit J.B."/>
            <person name="Bornberg-Bauer E."/>
            <person name="Tobe S.S."/>
        </authorList>
    </citation>
    <scope>NUCLEOTIDE SEQUENCE</scope>
    <source>
        <strain evidence="8">Stay&amp;Tobe</strain>
    </source>
</reference>
<dbReference type="InterPro" id="IPR007259">
    <property type="entry name" value="GCP"/>
</dbReference>
<dbReference type="GO" id="GO:0051011">
    <property type="term" value="F:microtubule minus-end binding"/>
    <property type="evidence" value="ECO:0007669"/>
    <property type="project" value="TreeGrafter"/>
</dbReference>
<dbReference type="InterPro" id="IPR041470">
    <property type="entry name" value="GCP_N"/>
</dbReference>
<dbReference type="PANTHER" id="PTHR19302">
    <property type="entry name" value="GAMMA TUBULIN COMPLEX PROTEIN"/>
    <property type="match status" value="1"/>
</dbReference>
<feature type="non-terminal residue" evidence="8">
    <location>
        <position position="1"/>
    </location>
</feature>
<dbReference type="Pfam" id="PF17681">
    <property type="entry name" value="GCP_N_terminal"/>
    <property type="match status" value="1"/>
</dbReference>
<dbReference type="GO" id="GO:0005874">
    <property type="term" value="C:microtubule"/>
    <property type="evidence" value="ECO:0007669"/>
    <property type="project" value="UniProtKB-KW"/>
</dbReference>